<dbReference type="Proteomes" id="UP000282613">
    <property type="component" value="Unassembled WGS sequence"/>
</dbReference>
<name>A0A0R3W5M9_TAEAS</name>
<keyword evidence="2" id="KW-1185">Reference proteome</keyword>
<gene>
    <name evidence="1" type="ORF">TASK_LOCUS5435</name>
</gene>
<evidence type="ECO:0000313" key="1">
    <source>
        <dbReference type="EMBL" id="VDK35082.1"/>
    </source>
</evidence>
<dbReference type="EMBL" id="UYRS01018414">
    <property type="protein sequence ID" value="VDK35082.1"/>
    <property type="molecule type" value="Genomic_DNA"/>
</dbReference>
<protein>
    <submittedName>
        <fullName evidence="1 3">Uncharacterized protein</fullName>
    </submittedName>
</protein>
<reference evidence="1 2" key="2">
    <citation type="submission" date="2018-11" db="EMBL/GenBank/DDBJ databases">
        <authorList>
            <consortium name="Pathogen Informatics"/>
        </authorList>
    </citation>
    <scope>NUCLEOTIDE SEQUENCE [LARGE SCALE GENOMIC DNA]</scope>
</reference>
<organism evidence="3">
    <name type="scientific">Taenia asiatica</name>
    <name type="common">Asian tapeworm</name>
    <dbReference type="NCBI Taxonomy" id="60517"/>
    <lineage>
        <taxon>Eukaryota</taxon>
        <taxon>Metazoa</taxon>
        <taxon>Spiralia</taxon>
        <taxon>Lophotrochozoa</taxon>
        <taxon>Platyhelminthes</taxon>
        <taxon>Cestoda</taxon>
        <taxon>Eucestoda</taxon>
        <taxon>Cyclophyllidea</taxon>
        <taxon>Taeniidae</taxon>
        <taxon>Taenia</taxon>
    </lineage>
</organism>
<proteinExistence type="predicted"/>
<sequence>MMTNFSPTHLTAALREAAALPCILIGVAREEEEEEEEKGKGKGARSLSIAQWGWVCAWNKSRARR</sequence>
<evidence type="ECO:0000313" key="3">
    <source>
        <dbReference type="WBParaSite" id="TASK_0000543401-mRNA-1"/>
    </source>
</evidence>
<accession>A0A0R3W5M9</accession>
<reference evidence="3" key="1">
    <citation type="submission" date="2017-02" db="UniProtKB">
        <authorList>
            <consortium name="WormBaseParasite"/>
        </authorList>
    </citation>
    <scope>IDENTIFICATION</scope>
</reference>
<dbReference type="AlphaFoldDB" id="A0A0R3W5M9"/>
<evidence type="ECO:0000313" key="2">
    <source>
        <dbReference type="Proteomes" id="UP000282613"/>
    </source>
</evidence>
<dbReference type="WBParaSite" id="TASK_0000543401-mRNA-1">
    <property type="protein sequence ID" value="TASK_0000543401-mRNA-1"/>
    <property type="gene ID" value="TASK_0000543401"/>
</dbReference>